<name>A0A6A6M6G8_HEVBR</name>
<reference evidence="2 3" key="1">
    <citation type="journal article" date="2020" name="Mol. Plant">
        <title>The Chromosome-Based Rubber Tree Genome Provides New Insights into Spurge Genome Evolution and Rubber Biosynthesis.</title>
        <authorList>
            <person name="Liu J."/>
            <person name="Shi C."/>
            <person name="Shi C.C."/>
            <person name="Li W."/>
            <person name="Zhang Q.J."/>
            <person name="Zhang Y."/>
            <person name="Li K."/>
            <person name="Lu H.F."/>
            <person name="Shi C."/>
            <person name="Zhu S.T."/>
            <person name="Xiao Z.Y."/>
            <person name="Nan H."/>
            <person name="Yue Y."/>
            <person name="Zhu X.G."/>
            <person name="Wu Y."/>
            <person name="Hong X.N."/>
            <person name="Fan G.Y."/>
            <person name="Tong Y."/>
            <person name="Zhang D."/>
            <person name="Mao C.L."/>
            <person name="Liu Y.L."/>
            <person name="Hao S.J."/>
            <person name="Liu W.Q."/>
            <person name="Lv M.Q."/>
            <person name="Zhang H.B."/>
            <person name="Liu Y."/>
            <person name="Hu-Tang G.R."/>
            <person name="Wang J.P."/>
            <person name="Wang J.H."/>
            <person name="Sun Y.H."/>
            <person name="Ni S.B."/>
            <person name="Chen W.B."/>
            <person name="Zhang X.C."/>
            <person name="Jiao Y.N."/>
            <person name="Eichler E.E."/>
            <person name="Li G.H."/>
            <person name="Liu X."/>
            <person name="Gao L.Z."/>
        </authorList>
    </citation>
    <scope>NUCLEOTIDE SEQUENCE [LARGE SCALE GENOMIC DNA]</scope>
    <source>
        <strain evidence="3">cv. GT1</strain>
        <tissue evidence="2">Leaf</tissue>
    </source>
</reference>
<comment type="caution">
    <text evidence="2">The sequence shown here is derived from an EMBL/GenBank/DDBJ whole genome shotgun (WGS) entry which is preliminary data.</text>
</comment>
<feature type="region of interest" description="Disordered" evidence="1">
    <location>
        <begin position="205"/>
        <end position="229"/>
    </location>
</feature>
<gene>
    <name evidence="2" type="ORF">GH714_036514</name>
</gene>
<evidence type="ECO:0000313" key="3">
    <source>
        <dbReference type="Proteomes" id="UP000467840"/>
    </source>
</evidence>
<accession>A0A6A6M6G8</accession>
<evidence type="ECO:0000256" key="1">
    <source>
        <dbReference type="SAM" id="MobiDB-lite"/>
    </source>
</evidence>
<dbReference type="EMBL" id="JAAGAX010000008">
    <property type="protein sequence ID" value="KAF2308185.1"/>
    <property type="molecule type" value="Genomic_DNA"/>
</dbReference>
<sequence length="256" mass="29543">MTRRRKAWWEIKHKGYAFRFSKNIGHWMEFELMKYGDRVSKCRELGYGEVKKVGYFKVGDAAGRDETFFGEQYMSRSIRNININIKDVDKGYVEKESAIEVPTSELNTNEPIIEDQIKVPITDTPLMYEGDDDSEDLDYIPQEQNEEDKFVDESLFSGNATEDDELINAMQKKSAFQEEDIDIGHGLGLDDISGLQNESKEHGYVSEYDDSEDDGFETPDSNDENDIDIGRKKRKRNLLYNPLCDHANIKCEVGMI</sequence>
<protein>
    <submittedName>
        <fullName evidence="2">Uncharacterized protein</fullName>
    </submittedName>
</protein>
<keyword evidence="3" id="KW-1185">Reference proteome</keyword>
<proteinExistence type="predicted"/>
<feature type="compositionally biased region" description="Acidic residues" evidence="1">
    <location>
        <begin position="207"/>
        <end position="227"/>
    </location>
</feature>
<evidence type="ECO:0000313" key="2">
    <source>
        <dbReference type="EMBL" id="KAF2308185.1"/>
    </source>
</evidence>
<dbReference type="Proteomes" id="UP000467840">
    <property type="component" value="Chromosome 9"/>
</dbReference>
<dbReference type="AlphaFoldDB" id="A0A6A6M6G8"/>
<organism evidence="2 3">
    <name type="scientific">Hevea brasiliensis</name>
    <name type="common">Para rubber tree</name>
    <name type="synonym">Siphonia brasiliensis</name>
    <dbReference type="NCBI Taxonomy" id="3981"/>
    <lineage>
        <taxon>Eukaryota</taxon>
        <taxon>Viridiplantae</taxon>
        <taxon>Streptophyta</taxon>
        <taxon>Embryophyta</taxon>
        <taxon>Tracheophyta</taxon>
        <taxon>Spermatophyta</taxon>
        <taxon>Magnoliopsida</taxon>
        <taxon>eudicotyledons</taxon>
        <taxon>Gunneridae</taxon>
        <taxon>Pentapetalae</taxon>
        <taxon>rosids</taxon>
        <taxon>fabids</taxon>
        <taxon>Malpighiales</taxon>
        <taxon>Euphorbiaceae</taxon>
        <taxon>Crotonoideae</taxon>
        <taxon>Micrandreae</taxon>
        <taxon>Hevea</taxon>
    </lineage>
</organism>